<dbReference type="InterPro" id="IPR036513">
    <property type="entry name" value="STAS_dom_sf"/>
</dbReference>
<evidence type="ECO:0000256" key="1">
    <source>
        <dbReference type="SAM" id="MobiDB-lite"/>
    </source>
</evidence>
<dbReference type="AlphaFoldDB" id="A0A7I7L2W6"/>
<reference evidence="3 4" key="1">
    <citation type="journal article" date="2019" name="Emerg. Microbes Infect.">
        <title>Comprehensive subspecies identification of 175 nontuberculous mycobacteria species based on 7547 genomic profiles.</title>
        <authorList>
            <person name="Matsumoto Y."/>
            <person name="Kinjo T."/>
            <person name="Motooka D."/>
            <person name="Nabeya D."/>
            <person name="Jung N."/>
            <person name="Uechi K."/>
            <person name="Horii T."/>
            <person name="Iida T."/>
            <person name="Fujita J."/>
            <person name="Nakamura S."/>
        </authorList>
    </citation>
    <scope>NUCLEOTIDE SEQUENCE [LARGE SCALE GENOMIC DNA]</scope>
    <source>
        <strain evidence="3 4">JCM 12404</strain>
    </source>
</reference>
<dbReference type="InterPro" id="IPR058548">
    <property type="entry name" value="MlaB-like_STAS"/>
</dbReference>
<proteinExistence type="predicted"/>
<dbReference type="Pfam" id="PF13466">
    <property type="entry name" value="STAS_2"/>
    <property type="match status" value="1"/>
</dbReference>
<accession>A0A7I7L2W6</accession>
<dbReference type="Proteomes" id="UP000465866">
    <property type="component" value="Chromosome"/>
</dbReference>
<name>A0A7I7L2W6_9MYCO</name>
<sequence>MSSMSTSPTEIGDSHPPPAWENHSARFTAESNSSGVVIIAHGELDASNASQLADYVEHCIAASTAAVVDLSGLEFFGTAGFSALHLINVRCAGAKQRWAVVPSKAVSRLLRICDPDNTLPLVESVAAFRNTDGDDPNPNRLFQLVP</sequence>
<evidence type="ECO:0000313" key="3">
    <source>
        <dbReference type="EMBL" id="BBX48414.1"/>
    </source>
</evidence>
<evidence type="ECO:0000313" key="4">
    <source>
        <dbReference type="Proteomes" id="UP000465866"/>
    </source>
</evidence>
<dbReference type="InterPro" id="IPR002645">
    <property type="entry name" value="STAS_dom"/>
</dbReference>
<feature type="domain" description="STAS" evidence="2">
    <location>
        <begin position="25"/>
        <end position="84"/>
    </location>
</feature>
<dbReference type="Gene3D" id="3.30.750.24">
    <property type="entry name" value="STAS domain"/>
    <property type="match status" value="1"/>
</dbReference>
<organism evidence="3 4">
    <name type="scientific">Mycobacterium cookii</name>
    <dbReference type="NCBI Taxonomy" id="1775"/>
    <lineage>
        <taxon>Bacteria</taxon>
        <taxon>Bacillati</taxon>
        <taxon>Actinomycetota</taxon>
        <taxon>Actinomycetes</taxon>
        <taxon>Mycobacteriales</taxon>
        <taxon>Mycobacteriaceae</taxon>
        <taxon>Mycobacterium</taxon>
    </lineage>
</organism>
<dbReference type="SUPFAM" id="SSF52091">
    <property type="entry name" value="SpoIIaa-like"/>
    <property type="match status" value="1"/>
</dbReference>
<evidence type="ECO:0000259" key="2">
    <source>
        <dbReference type="PROSITE" id="PS50801"/>
    </source>
</evidence>
<dbReference type="CDD" id="cd07043">
    <property type="entry name" value="STAS_anti-anti-sigma_factors"/>
    <property type="match status" value="1"/>
</dbReference>
<dbReference type="PROSITE" id="PS50801">
    <property type="entry name" value="STAS"/>
    <property type="match status" value="1"/>
</dbReference>
<dbReference type="KEGG" id="mcoo:MCOO_44290"/>
<keyword evidence="4" id="KW-1185">Reference proteome</keyword>
<dbReference type="EMBL" id="AP022569">
    <property type="protein sequence ID" value="BBX48414.1"/>
    <property type="molecule type" value="Genomic_DNA"/>
</dbReference>
<feature type="region of interest" description="Disordered" evidence="1">
    <location>
        <begin position="1"/>
        <end position="23"/>
    </location>
</feature>
<gene>
    <name evidence="3" type="ORF">MCOO_44290</name>
</gene>
<protein>
    <submittedName>
        <fullName evidence="3">Sulfate transporter</fullName>
    </submittedName>
</protein>